<protein>
    <recommendedName>
        <fullName evidence="5">MYND-type domain-containing protein</fullName>
    </recommendedName>
</protein>
<evidence type="ECO:0000313" key="7">
    <source>
        <dbReference type="Proteomes" id="UP000027195"/>
    </source>
</evidence>
<dbReference type="SUPFAM" id="SSF144232">
    <property type="entry name" value="HIT/MYND zinc finger-like"/>
    <property type="match status" value="1"/>
</dbReference>
<dbReference type="InterPro" id="IPR002893">
    <property type="entry name" value="Znf_MYND"/>
</dbReference>
<dbReference type="Gene3D" id="6.10.140.2220">
    <property type="match status" value="1"/>
</dbReference>
<dbReference type="InterPro" id="IPR024119">
    <property type="entry name" value="TF_DEAF-1"/>
</dbReference>
<sequence>MAVTQGAEALRDEMLVLLLSMGVKLPASTKLPLSALEERLANALDRAQRYAVLGGDKTELKLGKFAPWRKGESLASAMRESSLEERVTGNFNATPFGQLRHTLSDSISLFYEQRGETKFFLEDPARNRSIKIVVDRVLAISEKIPLLEVRYKCGTVEDDDEEGVKLIHDPGMHTLMVKLLELNSTHLPEPKQGPKENEPMSSFLLPIGPLTMKDIGSLTKDVGCIVCGRTVVSKCSSCQTVSYCGKECQRTDWKRHKPACRSLETGTWHTFSFSATFGGMFVSHFSRTDRSFDDAKSSNPGAVKPNVHGTNPFLVKVQITSNGGMSMLIYDRQRSFDAHYLRAEDPTGFERLAQVVYTGYMGLKIYLWAKRVGDQRLSICLDRKPDQAGISW</sequence>
<accession>A0A067N244</accession>
<dbReference type="Pfam" id="PF01753">
    <property type="entry name" value="zf-MYND"/>
    <property type="match status" value="1"/>
</dbReference>
<dbReference type="PANTHER" id="PTHR10237:SF14">
    <property type="entry name" value="MYND-TYPE DOMAIN-CONTAINING PROTEIN"/>
    <property type="match status" value="1"/>
</dbReference>
<dbReference type="GO" id="GO:0008270">
    <property type="term" value="F:zinc ion binding"/>
    <property type="evidence" value="ECO:0007669"/>
    <property type="project" value="UniProtKB-KW"/>
</dbReference>
<dbReference type="PROSITE" id="PS50865">
    <property type="entry name" value="ZF_MYND_2"/>
    <property type="match status" value="1"/>
</dbReference>
<keyword evidence="7" id="KW-1185">Reference proteome</keyword>
<evidence type="ECO:0000256" key="3">
    <source>
        <dbReference type="ARBA" id="ARBA00022833"/>
    </source>
</evidence>
<reference evidence="7" key="1">
    <citation type="journal article" date="2014" name="Proc. Natl. Acad. Sci. U.S.A.">
        <title>Extensive sampling of basidiomycete genomes demonstrates inadequacy of the white-rot/brown-rot paradigm for wood decay fungi.</title>
        <authorList>
            <person name="Riley R."/>
            <person name="Salamov A.A."/>
            <person name="Brown D.W."/>
            <person name="Nagy L.G."/>
            <person name="Floudas D."/>
            <person name="Held B.W."/>
            <person name="Levasseur A."/>
            <person name="Lombard V."/>
            <person name="Morin E."/>
            <person name="Otillar R."/>
            <person name="Lindquist E.A."/>
            <person name="Sun H."/>
            <person name="LaButti K.M."/>
            <person name="Schmutz J."/>
            <person name="Jabbour D."/>
            <person name="Luo H."/>
            <person name="Baker S.E."/>
            <person name="Pisabarro A.G."/>
            <person name="Walton J.D."/>
            <person name="Blanchette R.A."/>
            <person name="Henrissat B."/>
            <person name="Martin F."/>
            <person name="Cullen D."/>
            <person name="Hibbett D.S."/>
            <person name="Grigoriev I.V."/>
        </authorList>
    </citation>
    <scope>NUCLEOTIDE SEQUENCE [LARGE SCALE GENOMIC DNA]</scope>
    <source>
        <strain evidence="7">FD-172 SS1</strain>
    </source>
</reference>
<dbReference type="HOGENOM" id="CLU_038729_0_0_1"/>
<dbReference type="OrthoDB" id="341421at2759"/>
<dbReference type="AlphaFoldDB" id="A0A067N244"/>
<dbReference type="Proteomes" id="UP000027195">
    <property type="component" value="Unassembled WGS sequence"/>
</dbReference>
<gene>
    <name evidence="6" type="ORF">BOTBODRAFT_142402</name>
</gene>
<keyword evidence="3" id="KW-0862">Zinc</keyword>
<dbReference type="GO" id="GO:0000981">
    <property type="term" value="F:DNA-binding transcription factor activity, RNA polymerase II-specific"/>
    <property type="evidence" value="ECO:0007669"/>
    <property type="project" value="TreeGrafter"/>
</dbReference>
<evidence type="ECO:0000259" key="5">
    <source>
        <dbReference type="PROSITE" id="PS50865"/>
    </source>
</evidence>
<dbReference type="PROSITE" id="PS01360">
    <property type="entry name" value="ZF_MYND_1"/>
    <property type="match status" value="1"/>
</dbReference>
<name>A0A067N244_BOTB1</name>
<organism evidence="6 7">
    <name type="scientific">Botryobasidium botryosum (strain FD-172 SS1)</name>
    <dbReference type="NCBI Taxonomy" id="930990"/>
    <lineage>
        <taxon>Eukaryota</taxon>
        <taxon>Fungi</taxon>
        <taxon>Dikarya</taxon>
        <taxon>Basidiomycota</taxon>
        <taxon>Agaricomycotina</taxon>
        <taxon>Agaricomycetes</taxon>
        <taxon>Cantharellales</taxon>
        <taxon>Botryobasidiaceae</taxon>
        <taxon>Botryobasidium</taxon>
    </lineage>
</organism>
<keyword evidence="1" id="KW-0479">Metal-binding</keyword>
<proteinExistence type="predicted"/>
<evidence type="ECO:0000256" key="1">
    <source>
        <dbReference type="ARBA" id="ARBA00022723"/>
    </source>
</evidence>
<evidence type="ECO:0000313" key="6">
    <source>
        <dbReference type="EMBL" id="KDQ21035.1"/>
    </source>
</evidence>
<dbReference type="InParanoid" id="A0A067N244"/>
<keyword evidence="2 4" id="KW-0863">Zinc-finger</keyword>
<dbReference type="GO" id="GO:0005634">
    <property type="term" value="C:nucleus"/>
    <property type="evidence" value="ECO:0007669"/>
    <property type="project" value="TreeGrafter"/>
</dbReference>
<evidence type="ECO:0000256" key="2">
    <source>
        <dbReference type="ARBA" id="ARBA00022771"/>
    </source>
</evidence>
<feature type="domain" description="MYND-type" evidence="5">
    <location>
        <begin position="224"/>
        <end position="260"/>
    </location>
</feature>
<dbReference type="PANTHER" id="PTHR10237">
    <property type="entry name" value="DEFORMED EPIDERMAL AUTOREGULATORY FACTOR 1 HOMOLOG SUPPRESSIN"/>
    <property type="match status" value="1"/>
</dbReference>
<dbReference type="EMBL" id="KL198017">
    <property type="protein sequence ID" value="KDQ21035.1"/>
    <property type="molecule type" value="Genomic_DNA"/>
</dbReference>
<evidence type="ECO:0000256" key="4">
    <source>
        <dbReference type="PROSITE-ProRule" id="PRU00134"/>
    </source>
</evidence>